<name>A0A179EWC0_PURLI</name>
<evidence type="ECO:0000313" key="1">
    <source>
        <dbReference type="EMBL" id="OAQ57320.1"/>
    </source>
</evidence>
<reference evidence="1 2" key="1">
    <citation type="submission" date="2016-01" db="EMBL/GenBank/DDBJ databases">
        <title>Biosynthesis of antibiotic leucinostatins and their inhibition on Phytophthora in bio-control Purpureocillium lilacinum.</title>
        <authorList>
            <person name="Wang G."/>
            <person name="Liu Z."/>
            <person name="Lin R."/>
            <person name="Li E."/>
            <person name="Mao Z."/>
            <person name="Ling J."/>
            <person name="Yin W."/>
            <person name="Xie B."/>
        </authorList>
    </citation>
    <scope>NUCLEOTIDE SEQUENCE [LARGE SCALE GENOMIC DNA]</scope>
    <source>
        <strain evidence="1">PLBJ-1</strain>
    </source>
</reference>
<sequence>MSVHAPCTFRPRSPLLVLPRFRPRLFLSKRTLPGLQNLKKVPSMSHFSDEVVLPSCFTPSSDKVSPSSAVTFSHPLPVAAGLARVVSLTVAVRFGCRIPCSVLTLVLQPRGGSRMCGRRCIRRNSSVGWLGDSVSPCVLLGGCHLVFLESLTPFADVSVSRPDNNRFYGFTNTPLGIDGSVAVGRPMSNTFRRLFAQCKHEGDQPSAVERVKGGRKPISGFGGGRSLLLIVPGTGVVSTLARPISHWP</sequence>
<evidence type="ECO:0000313" key="2">
    <source>
        <dbReference type="Proteomes" id="UP000078240"/>
    </source>
</evidence>
<protein>
    <submittedName>
        <fullName evidence="1">Uncharacterized protein</fullName>
    </submittedName>
</protein>
<accession>A0A179EWC0</accession>
<dbReference type="Proteomes" id="UP000078240">
    <property type="component" value="Unassembled WGS sequence"/>
</dbReference>
<dbReference type="EMBL" id="LSBH01000119">
    <property type="protein sequence ID" value="OAQ57320.1"/>
    <property type="molecule type" value="Genomic_DNA"/>
</dbReference>
<organism evidence="1 2">
    <name type="scientific">Purpureocillium lilacinum</name>
    <name type="common">Paecilomyces lilacinus</name>
    <dbReference type="NCBI Taxonomy" id="33203"/>
    <lineage>
        <taxon>Eukaryota</taxon>
        <taxon>Fungi</taxon>
        <taxon>Dikarya</taxon>
        <taxon>Ascomycota</taxon>
        <taxon>Pezizomycotina</taxon>
        <taxon>Sordariomycetes</taxon>
        <taxon>Hypocreomycetidae</taxon>
        <taxon>Hypocreales</taxon>
        <taxon>Ophiocordycipitaceae</taxon>
        <taxon>Purpureocillium</taxon>
    </lineage>
</organism>
<dbReference type="AlphaFoldDB" id="A0A179EWC0"/>
<gene>
    <name evidence="1" type="ORF">VFPBJ_11764</name>
</gene>
<comment type="caution">
    <text evidence="1">The sequence shown here is derived from an EMBL/GenBank/DDBJ whole genome shotgun (WGS) entry which is preliminary data.</text>
</comment>
<proteinExistence type="predicted"/>